<name>A0A916JLJ2_9FLAO</name>
<dbReference type="Proteomes" id="UP000683507">
    <property type="component" value="Chromosome"/>
</dbReference>
<evidence type="ECO:0000256" key="1">
    <source>
        <dbReference type="SAM" id="SignalP"/>
    </source>
</evidence>
<evidence type="ECO:0000313" key="3">
    <source>
        <dbReference type="Proteomes" id="UP000683507"/>
    </source>
</evidence>
<evidence type="ECO:0000313" key="2">
    <source>
        <dbReference type="EMBL" id="CAG5079329.1"/>
    </source>
</evidence>
<sequence length="100" mass="11527">MKSLKLTILLSGLLIASVSLAQNTTINTEKISKERASSKEYIIKKPKLEDYFKDGQIHPEFPRYDVTLTKEENESIARDWAEAHIILFTEEAIDKFDLKK</sequence>
<proteinExistence type="predicted"/>
<dbReference type="AlphaFoldDB" id="A0A916JLJ2"/>
<feature type="signal peptide" evidence="1">
    <location>
        <begin position="1"/>
        <end position="21"/>
    </location>
</feature>
<accession>A0A916JLJ2</accession>
<organism evidence="2 3">
    <name type="scientific">Parvicella tangerina</name>
    <dbReference type="NCBI Taxonomy" id="2829795"/>
    <lineage>
        <taxon>Bacteria</taxon>
        <taxon>Pseudomonadati</taxon>
        <taxon>Bacteroidota</taxon>
        <taxon>Flavobacteriia</taxon>
        <taxon>Flavobacteriales</taxon>
        <taxon>Parvicellaceae</taxon>
        <taxon>Parvicella</taxon>
    </lineage>
</organism>
<dbReference type="KEGG" id="ptan:CRYO30217_00917"/>
<feature type="chain" id="PRO_5038008518" evidence="1">
    <location>
        <begin position="22"/>
        <end position="100"/>
    </location>
</feature>
<protein>
    <submittedName>
        <fullName evidence="2">Uncharacterized protein</fullName>
    </submittedName>
</protein>
<gene>
    <name evidence="2" type="ORF">CRYO30217_00917</name>
</gene>
<keyword evidence="3" id="KW-1185">Reference proteome</keyword>
<dbReference type="EMBL" id="OU015584">
    <property type="protein sequence ID" value="CAG5079329.1"/>
    <property type="molecule type" value="Genomic_DNA"/>
</dbReference>
<keyword evidence="1" id="KW-0732">Signal</keyword>
<dbReference type="RefSeq" id="WP_258541138.1">
    <property type="nucleotide sequence ID" value="NZ_OU015584.1"/>
</dbReference>
<reference evidence="2" key="1">
    <citation type="submission" date="2021-04" db="EMBL/GenBank/DDBJ databases">
        <authorList>
            <person name="Rodrigo-Torres L."/>
            <person name="Arahal R. D."/>
            <person name="Lucena T."/>
        </authorList>
    </citation>
    <scope>NUCLEOTIDE SEQUENCE</scope>
    <source>
        <strain evidence="2">AS29M-1</strain>
    </source>
</reference>